<comment type="caution">
    <text evidence="1">The sequence shown here is derived from an EMBL/GenBank/DDBJ whole genome shotgun (WGS) entry which is preliminary data.</text>
</comment>
<organism evidence="1 2">
    <name type="scientific">Parelaphostrongylus tenuis</name>
    <name type="common">Meningeal worm</name>
    <dbReference type="NCBI Taxonomy" id="148309"/>
    <lineage>
        <taxon>Eukaryota</taxon>
        <taxon>Metazoa</taxon>
        <taxon>Ecdysozoa</taxon>
        <taxon>Nematoda</taxon>
        <taxon>Chromadorea</taxon>
        <taxon>Rhabditida</taxon>
        <taxon>Rhabditina</taxon>
        <taxon>Rhabditomorpha</taxon>
        <taxon>Strongyloidea</taxon>
        <taxon>Metastrongylidae</taxon>
        <taxon>Parelaphostrongylus</taxon>
    </lineage>
</organism>
<dbReference type="AlphaFoldDB" id="A0AAD5QI39"/>
<name>A0AAD5QI39_PARTN</name>
<accession>A0AAD5QI39</accession>
<sequence length="166" mass="18783">MMLQGLDGSRSHDLRNVQGSAILYEIGYRSFAITLTEVAQMEPLHSNRAFISMQCLSPMPNLMEKKYSVDAIRWDFHVIKEVKYNESFADSEDQASVDAIWRNPTLVPLPPIEETTVQTTSDIPPKKGPHHLHRLLSRTSHHRKLKRTGSCSFSLDCVTSSSEGKE</sequence>
<evidence type="ECO:0000313" key="2">
    <source>
        <dbReference type="Proteomes" id="UP001196413"/>
    </source>
</evidence>
<dbReference type="EMBL" id="JAHQIW010001196">
    <property type="protein sequence ID" value="KAJ1351687.1"/>
    <property type="molecule type" value="Genomic_DNA"/>
</dbReference>
<reference evidence="1" key="1">
    <citation type="submission" date="2021-06" db="EMBL/GenBank/DDBJ databases">
        <title>Parelaphostrongylus tenuis whole genome reference sequence.</title>
        <authorList>
            <person name="Garwood T.J."/>
            <person name="Larsen P.A."/>
            <person name="Fountain-Jones N.M."/>
            <person name="Garbe J.R."/>
            <person name="Macchietto M.G."/>
            <person name="Kania S.A."/>
            <person name="Gerhold R.W."/>
            <person name="Richards J.E."/>
            <person name="Wolf T.M."/>
        </authorList>
    </citation>
    <scope>NUCLEOTIDE SEQUENCE</scope>
    <source>
        <strain evidence="1">MNPRO001-30</strain>
        <tissue evidence="1">Meninges</tissue>
    </source>
</reference>
<keyword evidence="2" id="KW-1185">Reference proteome</keyword>
<protein>
    <submittedName>
        <fullName evidence="1">Uncharacterized protein</fullName>
    </submittedName>
</protein>
<gene>
    <name evidence="1" type="ORF">KIN20_007801</name>
</gene>
<proteinExistence type="predicted"/>
<evidence type="ECO:0000313" key="1">
    <source>
        <dbReference type="EMBL" id="KAJ1351687.1"/>
    </source>
</evidence>
<dbReference type="Proteomes" id="UP001196413">
    <property type="component" value="Unassembled WGS sequence"/>
</dbReference>